<keyword evidence="1" id="KW-0732">Signal</keyword>
<evidence type="ECO:0000313" key="2">
    <source>
        <dbReference type="EMBL" id="AKJ19922.1"/>
    </source>
</evidence>
<evidence type="ECO:0000313" key="7">
    <source>
        <dbReference type="EMBL" id="HAF0254250.1"/>
    </source>
</evidence>
<gene>
    <name evidence="3" type="primary">htdF</name>
    <name evidence="8" type="ORF">AU613_20545</name>
    <name evidence="6" type="ORF">G0K70_18095</name>
    <name evidence="5" type="ORF">G0K78_21330</name>
    <name evidence="7" type="ORF">G9C49_004268</name>
</gene>
<dbReference type="EMBL" id="KP899804">
    <property type="protein sequence ID" value="AKJ19922.1"/>
    <property type="molecule type" value="Genomic_DNA"/>
</dbReference>
<dbReference type="EMBL" id="KP899805">
    <property type="protein sequence ID" value="AKJ20121.1"/>
    <property type="molecule type" value="Genomic_DNA"/>
</dbReference>
<geneLocation type="plasmid" evidence="3">
    <name>p109/9</name>
</geneLocation>
<feature type="signal peptide" evidence="1">
    <location>
        <begin position="1"/>
        <end position="27"/>
    </location>
</feature>
<dbReference type="EMBL" id="DAANFW010000018">
    <property type="protein sequence ID" value="HAC9692544.1"/>
    <property type="molecule type" value="Genomic_DNA"/>
</dbReference>
<dbReference type="EMBL" id="DAATVE010000034">
    <property type="protein sequence ID" value="HAF0254250.1"/>
    <property type="molecule type" value="Genomic_DNA"/>
</dbReference>
<organism evidence="3">
    <name type="scientific">Salmonella typhimurium</name>
    <dbReference type="NCBI Taxonomy" id="90371"/>
    <lineage>
        <taxon>Bacteria</taxon>
        <taxon>Pseudomonadati</taxon>
        <taxon>Pseudomonadota</taxon>
        <taxon>Gammaproteobacteria</taxon>
        <taxon>Enterobacterales</taxon>
        <taxon>Enterobacteriaceae</taxon>
        <taxon>Salmonella</taxon>
    </lineage>
</organism>
<protein>
    <submittedName>
        <fullName evidence="3 5">Plasmid transfer protein</fullName>
    </submittedName>
    <submittedName>
        <fullName evidence="2">Putative periplasmic protein HtdF</fullName>
    </submittedName>
</protein>
<accession>A0A6C8YVM3</accession>
<reference evidence="3" key="1">
    <citation type="submission" date="2015-03" db="EMBL/GenBank/DDBJ databases">
        <title>Complete genome sequences of four Salmonella Typhimurium IncHI1 plasmids and their characteristics.</title>
        <authorList>
            <person name="Kubasova T."/>
            <person name="Matiasovicova J."/>
            <person name="Cejkova D."/>
            <person name="Sekelova Z."/>
            <person name="Polansky O."/>
            <person name="Medvecky M."/>
            <person name="Rychlik I."/>
            <person name="Juricova H."/>
        </authorList>
    </citation>
    <scope>NUCLEOTIDE SEQUENCE</scope>
    <source>
        <strain evidence="3">109/9</strain>
        <strain evidence="4">B71</strain>
        <strain evidence="2">F8475</strain>
        <plasmid evidence="3">p109/9</plasmid>
        <plasmid evidence="4">pB71</plasmid>
        <plasmid evidence="2">pF8475</plasmid>
    </source>
</reference>
<keyword evidence="3" id="KW-0614">Plasmid</keyword>
<evidence type="ECO:0000313" key="4">
    <source>
        <dbReference type="EMBL" id="AKJ20298.1"/>
    </source>
</evidence>
<dbReference type="RefSeq" id="WP_000867279.1">
    <property type="nucleotide sequence ID" value="NZ_CBDFRU010000021.1"/>
</dbReference>
<dbReference type="AlphaFoldDB" id="A0A0G3B202"/>
<evidence type="ECO:0000256" key="1">
    <source>
        <dbReference type="SAM" id="SignalP"/>
    </source>
</evidence>
<evidence type="ECO:0000313" key="8">
    <source>
        <dbReference type="EMBL" id="MIT51240.1"/>
    </source>
</evidence>
<reference evidence="5" key="2">
    <citation type="journal article" date="2018" name="Genome Biol.">
        <title>SKESA: strategic k-mer extension for scrupulous assemblies.</title>
        <authorList>
            <person name="Souvorov A."/>
            <person name="Agarwala R."/>
            <person name="Lipman D.J."/>
        </authorList>
    </citation>
    <scope>NUCLEOTIDE SEQUENCE</scope>
    <source>
        <strain evidence="7">2011-60-876-1</strain>
        <strain evidence="5">S05012-15</strain>
        <strain evidence="6">S05117-15</strain>
    </source>
</reference>
<feature type="chain" id="PRO_5011852210" evidence="1">
    <location>
        <begin position="28"/>
        <end position="144"/>
    </location>
</feature>
<evidence type="ECO:0000313" key="6">
    <source>
        <dbReference type="EMBL" id="HAC9692544.1"/>
    </source>
</evidence>
<reference evidence="5" key="4">
    <citation type="submission" date="2019-01" db="EMBL/GenBank/DDBJ databases">
        <authorList>
            <consortium name="NCBI Pathogen Detection Project"/>
        </authorList>
    </citation>
    <scope>NUCLEOTIDE SEQUENCE</scope>
    <source>
        <strain evidence="7">2011-60-876-1</strain>
        <strain evidence="5">S05012-15</strain>
        <strain evidence="6">S05117-15</strain>
    </source>
</reference>
<dbReference type="Proteomes" id="UP000885258">
    <property type="component" value="Unassembled WGS sequence"/>
</dbReference>
<reference evidence="8" key="3">
    <citation type="submission" date="2018-08" db="EMBL/GenBank/DDBJ databases">
        <authorList>
            <person name="Ashton P.M."/>
            <person name="Dallman T."/>
            <person name="Nair S."/>
            <person name="De Pinna E."/>
            <person name="Peters T."/>
            <person name="Grant K."/>
        </authorList>
    </citation>
    <scope>NUCLEOTIDE SEQUENCE [LARGE SCALE GENOMIC DNA]</scope>
    <source>
        <strain evidence="8">29290</strain>
    </source>
</reference>
<accession>A0A0G3B202</accession>
<dbReference type="EMBL" id="DAANFV010000021">
    <property type="protein sequence ID" value="HAC9688108.1"/>
    <property type="molecule type" value="Genomic_DNA"/>
</dbReference>
<name>A0A0G3B202_SALTM</name>
<geneLocation type="plasmid" evidence="2">
    <name>pF8475</name>
</geneLocation>
<dbReference type="EMBL" id="RSUA01000049">
    <property type="protein sequence ID" value="MIT51240.1"/>
    <property type="molecule type" value="Genomic_DNA"/>
</dbReference>
<dbReference type="EMBL" id="KP899806">
    <property type="protein sequence ID" value="AKJ20298.1"/>
    <property type="molecule type" value="Genomic_DNA"/>
</dbReference>
<proteinExistence type="predicted"/>
<sequence length="144" mass="15758">MKVNFKKVIPLLMVGLTVAGSYSIFNAKPSKPDLYDFTGKVLKTTSVFQPCDKESTPSLNIQIADNGSVHINGVASKVTFVERVPGNEIAVKCTGLQVKNSRLVHTSSYTMIISEGKGGFVISDLTHTQDNEVMSGTWFFKKRV</sequence>
<evidence type="ECO:0000313" key="3">
    <source>
        <dbReference type="EMBL" id="AKJ20121.1"/>
    </source>
</evidence>
<evidence type="ECO:0000313" key="5">
    <source>
        <dbReference type="EMBL" id="HAC9688108.1"/>
    </source>
</evidence>
<geneLocation type="plasmid" evidence="4">
    <name>pB71</name>
</geneLocation>